<dbReference type="EMBL" id="LR746273">
    <property type="protein sequence ID" value="CAA7403421.1"/>
    <property type="molecule type" value="Genomic_DNA"/>
</dbReference>
<keyword evidence="2" id="KW-1133">Transmembrane helix</keyword>
<evidence type="ECO:0000313" key="4">
    <source>
        <dbReference type="Proteomes" id="UP000663760"/>
    </source>
</evidence>
<feature type="compositionally biased region" description="Basic and acidic residues" evidence="1">
    <location>
        <begin position="121"/>
        <end position="138"/>
    </location>
</feature>
<feature type="compositionally biased region" description="Basic and acidic residues" evidence="1">
    <location>
        <begin position="1"/>
        <end position="19"/>
    </location>
</feature>
<evidence type="ECO:0000256" key="1">
    <source>
        <dbReference type="SAM" id="MobiDB-lite"/>
    </source>
</evidence>
<dbReference type="InterPro" id="IPR040411">
    <property type="entry name" value="At5g23160-like"/>
</dbReference>
<sequence>MTDKVNSEGRRRTTRERRYFLPPSCFRGSPAGGPEASSRRAPWLRRWRSRRSKKTVPLDDPAAPTADWVGARGGGQQKENAEGKGKKIQAPTKIPPAADGDTQDHSFFRGLLKARISLRWKSPEEDGETPTKMKERPESSGAGSEVEHPAAASFHHRSRQQQQLRLPFVYLGEETYTPPSSLGVACSSISGATGGGICPPSISAATSQISSTIPRGEGRAASPWLLAVVLLLLLLFFDRTSAVFCTCACLYCLPRLRAASSRPPAEGEAAPPADGFILLGNGS</sequence>
<dbReference type="AlphaFoldDB" id="A0A7I8L0D4"/>
<evidence type="ECO:0000256" key="2">
    <source>
        <dbReference type="SAM" id="Phobius"/>
    </source>
</evidence>
<dbReference type="Proteomes" id="UP000663760">
    <property type="component" value="Chromosome 10"/>
</dbReference>
<evidence type="ECO:0000313" key="3">
    <source>
        <dbReference type="EMBL" id="CAA7403421.1"/>
    </source>
</evidence>
<proteinExistence type="predicted"/>
<keyword evidence="2" id="KW-0812">Transmembrane</keyword>
<organism evidence="3 4">
    <name type="scientific">Spirodela intermedia</name>
    <name type="common">Intermediate duckweed</name>
    <dbReference type="NCBI Taxonomy" id="51605"/>
    <lineage>
        <taxon>Eukaryota</taxon>
        <taxon>Viridiplantae</taxon>
        <taxon>Streptophyta</taxon>
        <taxon>Embryophyta</taxon>
        <taxon>Tracheophyta</taxon>
        <taxon>Spermatophyta</taxon>
        <taxon>Magnoliopsida</taxon>
        <taxon>Liliopsida</taxon>
        <taxon>Araceae</taxon>
        <taxon>Lemnoideae</taxon>
        <taxon>Spirodela</taxon>
    </lineage>
</organism>
<dbReference type="PANTHER" id="PTHR34379:SF19">
    <property type="entry name" value="OS10G0485900 PROTEIN"/>
    <property type="match status" value="1"/>
</dbReference>
<feature type="transmembrane region" description="Helical" evidence="2">
    <location>
        <begin position="224"/>
        <end position="253"/>
    </location>
</feature>
<accession>A0A7I8L0D4</accession>
<gene>
    <name evidence="3" type="ORF">SI8410_10014099</name>
</gene>
<feature type="region of interest" description="Disordered" evidence="1">
    <location>
        <begin position="119"/>
        <end position="159"/>
    </location>
</feature>
<feature type="region of interest" description="Disordered" evidence="1">
    <location>
        <begin position="1"/>
        <end position="103"/>
    </location>
</feature>
<reference evidence="3" key="1">
    <citation type="submission" date="2020-02" db="EMBL/GenBank/DDBJ databases">
        <authorList>
            <person name="Scholz U."/>
            <person name="Mascher M."/>
            <person name="Fiebig A."/>
        </authorList>
    </citation>
    <scope>NUCLEOTIDE SEQUENCE</scope>
</reference>
<feature type="compositionally biased region" description="Basic residues" evidence="1">
    <location>
        <begin position="42"/>
        <end position="54"/>
    </location>
</feature>
<dbReference type="PANTHER" id="PTHR34379">
    <property type="entry name" value="OS07G0553800 PROTEIN"/>
    <property type="match status" value="1"/>
</dbReference>
<keyword evidence="2" id="KW-0472">Membrane</keyword>
<keyword evidence="4" id="KW-1185">Reference proteome</keyword>
<protein>
    <submittedName>
        <fullName evidence="3">Uncharacterized protein</fullName>
    </submittedName>
</protein>
<name>A0A7I8L0D4_SPIIN</name>